<dbReference type="Gene3D" id="3.40.630.30">
    <property type="match status" value="1"/>
</dbReference>
<dbReference type="eggNOG" id="COG1670">
    <property type="taxonomic scope" value="Bacteria"/>
</dbReference>
<comment type="caution">
    <text evidence="2">The sequence shown here is derived from an EMBL/GenBank/DDBJ whole genome shotgun (WGS) entry which is preliminary data.</text>
</comment>
<proteinExistence type="predicted"/>
<evidence type="ECO:0000259" key="1">
    <source>
        <dbReference type="PROSITE" id="PS51186"/>
    </source>
</evidence>
<evidence type="ECO:0000313" key="3">
    <source>
        <dbReference type="EMBL" id="OXA95189.1"/>
    </source>
</evidence>
<feature type="domain" description="N-acetyltransferase" evidence="1">
    <location>
        <begin position="24"/>
        <end position="167"/>
    </location>
</feature>
<dbReference type="AlphaFoldDB" id="A0A086AKX1"/>
<name>A0A086AKX1_FLAHY</name>
<sequence length="179" mass="20644">MMTINIDQNLKLELIHENHAQPIFDLVDANRTHLREWLPFVDRMQTVDFAENFVKGTMQRNRDGNEYGFVIVDNEKVIGRIGIYKIDGQNKIGEIGYWLAENLQGKGIITKSCKAIIDFGFSGLQLNRIEIKCGTENFKSKTIPEKLNFTKEGIIRQGELLYDKFIDLNLYSLLKSDVE</sequence>
<dbReference type="SUPFAM" id="SSF55729">
    <property type="entry name" value="Acyl-CoA N-acyltransferases (Nat)"/>
    <property type="match status" value="1"/>
</dbReference>
<dbReference type="GO" id="GO:1990189">
    <property type="term" value="F:protein N-terminal-serine acetyltransferase activity"/>
    <property type="evidence" value="ECO:0007669"/>
    <property type="project" value="TreeGrafter"/>
</dbReference>
<evidence type="ECO:0000313" key="5">
    <source>
        <dbReference type="Proteomes" id="UP000198424"/>
    </source>
</evidence>
<reference evidence="2 4" key="1">
    <citation type="submission" date="2014-07" db="EMBL/GenBank/DDBJ databases">
        <title>Genome of Flavobacterium hydatis DSM 2063.</title>
        <authorList>
            <person name="Pipes S.E."/>
            <person name="Stropko S.J."/>
            <person name="Newman J.D."/>
        </authorList>
    </citation>
    <scope>NUCLEOTIDE SEQUENCE [LARGE SCALE GENOMIC DNA]</scope>
    <source>
        <strain evidence="2 4">DSM 2063</strain>
    </source>
</reference>
<dbReference type="InterPro" id="IPR000182">
    <property type="entry name" value="GNAT_dom"/>
</dbReference>
<dbReference type="InterPro" id="IPR051908">
    <property type="entry name" value="Ribosomal_N-acetyltransferase"/>
</dbReference>
<dbReference type="EMBL" id="MUGY01000008">
    <property type="protein sequence ID" value="OXA95189.1"/>
    <property type="molecule type" value="Genomic_DNA"/>
</dbReference>
<dbReference type="Pfam" id="PF13302">
    <property type="entry name" value="Acetyltransf_3"/>
    <property type="match status" value="1"/>
</dbReference>
<dbReference type="InterPro" id="IPR016181">
    <property type="entry name" value="Acyl_CoA_acyltransferase"/>
</dbReference>
<evidence type="ECO:0000313" key="2">
    <source>
        <dbReference type="EMBL" id="KFF17335.1"/>
    </source>
</evidence>
<dbReference type="GO" id="GO:0008999">
    <property type="term" value="F:protein-N-terminal-alanine acetyltransferase activity"/>
    <property type="evidence" value="ECO:0007669"/>
    <property type="project" value="TreeGrafter"/>
</dbReference>
<dbReference type="PANTHER" id="PTHR43441">
    <property type="entry name" value="RIBOSOMAL-PROTEIN-SERINE ACETYLTRANSFERASE"/>
    <property type="match status" value="1"/>
</dbReference>
<dbReference type="GO" id="GO:0005737">
    <property type="term" value="C:cytoplasm"/>
    <property type="evidence" value="ECO:0007669"/>
    <property type="project" value="TreeGrafter"/>
</dbReference>
<organism evidence="2 4">
    <name type="scientific">Flavobacterium hydatis</name>
    <name type="common">Cytophaga aquatilis</name>
    <dbReference type="NCBI Taxonomy" id="991"/>
    <lineage>
        <taxon>Bacteria</taxon>
        <taxon>Pseudomonadati</taxon>
        <taxon>Bacteroidota</taxon>
        <taxon>Flavobacteriia</taxon>
        <taxon>Flavobacteriales</taxon>
        <taxon>Flavobacteriaceae</taxon>
        <taxon>Flavobacterium</taxon>
    </lineage>
</organism>
<gene>
    <name evidence="3" type="ORF">B0A62_09725</name>
    <name evidence="2" type="ORF">IW20_08310</name>
</gene>
<dbReference type="EMBL" id="JPRM01000010">
    <property type="protein sequence ID" value="KFF17335.1"/>
    <property type="molecule type" value="Genomic_DNA"/>
</dbReference>
<dbReference type="Proteomes" id="UP000028712">
    <property type="component" value="Unassembled WGS sequence"/>
</dbReference>
<evidence type="ECO:0000313" key="4">
    <source>
        <dbReference type="Proteomes" id="UP000028712"/>
    </source>
</evidence>
<dbReference type="PROSITE" id="PS51186">
    <property type="entry name" value="GNAT"/>
    <property type="match status" value="1"/>
</dbReference>
<reference evidence="3 5" key="2">
    <citation type="submission" date="2016-11" db="EMBL/GenBank/DDBJ databases">
        <title>Whole genomes of Flavobacteriaceae.</title>
        <authorList>
            <person name="Stine C."/>
            <person name="Li C."/>
            <person name="Tadesse D."/>
        </authorList>
    </citation>
    <scope>NUCLEOTIDE SEQUENCE [LARGE SCALE GENOMIC DNA]</scope>
    <source>
        <strain evidence="3 5">ATCC 29551</strain>
    </source>
</reference>
<keyword evidence="5" id="KW-1185">Reference proteome</keyword>
<dbReference type="Proteomes" id="UP000198424">
    <property type="component" value="Unassembled WGS sequence"/>
</dbReference>
<dbReference type="CDD" id="cd04301">
    <property type="entry name" value="NAT_SF"/>
    <property type="match status" value="1"/>
</dbReference>
<protein>
    <submittedName>
        <fullName evidence="3">GNAT family N-acetyltransferase</fullName>
    </submittedName>
</protein>
<dbReference type="PANTHER" id="PTHR43441:SF12">
    <property type="entry name" value="RIBOSOMAL N-ACETYLTRANSFERASE YDAF-RELATED"/>
    <property type="match status" value="1"/>
</dbReference>
<accession>A0A086AKX1</accession>
<dbReference type="STRING" id="991.IW20_08310"/>